<evidence type="ECO:0000256" key="2">
    <source>
        <dbReference type="ARBA" id="ARBA00020675"/>
    </source>
</evidence>
<dbReference type="RefSeq" id="WP_078712645.1">
    <property type="nucleotide sequence ID" value="NZ_FUWY01000008.1"/>
</dbReference>
<dbReference type="InterPro" id="IPR044145">
    <property type="entry name" value="IF2_II"/>
</dbReference>
<proteinExistence type="inferred from homology"/>
<dbReference type="InterPro" id="IPR009000">
    <property type="entry name" value="Transl_B-barrel_sf"/>
</dbReference>
<dbReference type="FunFam" id="3.40.50.300:FF:000019">
    <property type="entry name" value="Translation initiation factor IF-2"/>
    <property type="match status" value="1"/>
</dbReference>
<reference evidence="13" key="1">
    <citation type="submission" date="2017-02" db="EMBL/GenBank/DDBJ databases">
        <authorList>
            <person name="Varghese N."/>
            <person name="Submissions S."/>
        </authorList>
    </citation>
    <scope>NUCLEOTIDE SEQUENCE [LARGE SCALE GENOMIC DNA]</scope>
    <source>
        <strain evidence="13">ATCC 25662</strain>
    </source>
</reference>
<dbReference type="OrthoDB" id="9811804at2"/>
<feature type="compositionally biased region" description="Basic residues" evidence="10">
    <location>
        <begin position="1"/>
        <end position="12"/>
    </location>
</feature>
<dbReference type="FunFam" id="2.40.30.10:FF:000008">
    <property type="entry name" value="Translation initiation factor IF-2"/>
    <property type="match status" value="1"/>
</dbReference>
<feature type="binding site" evidence="8">
    <location>
        <begin position="121"/>
        <end position="128"/>
    </location>
    <ligand>
        <name>GTP</name>
        <dbReference type="ChEBI" id="CHEBI:37565"/>
    </ligand>
</feature>
<dbReference type="EMBL" id="FUWY01000008">
    <property type="protein sequence ID" value="SJZ97475.1"/>
    <property type="molecule type" value="Genomic_DNA"/>
</dbReference>
<keyword evidence="5 8" id="KW-0648">Protein biosynthesis</keyword>
<dbReference type="InterPro" id="IPR005225">
    <property type="entry name" value="Small_GTP-bd"/>
</dbReference>
<dbReference type="Pfam" id="PF00009">
    <property type="entry name" value="GTP_EFTU"/>
    <property type="match status" value="1"/>
</dbReference>
<evidence type="ECO:0000259" key="11">
    <source>
        <dbReference type="PROSITE" id="PS51722"/>
    </source>
</evidence>
<dbReference type="PANTHER" id="PTHR43381">
    <property type="entry name" value="TRANSLATION INITIATION FACTOR IF-2-RELATED"/>
    <property type="match status" value="1"/>
</dbReference>
<dbReference type="InterPro" id="IPR027417">
    <property type="entry name" value="P-loop_NTPase"/>
</dbReference>
<evidence type="ECO:0000256" key="7">
    <source>
        <dbReference type="ARBA" id="ARBA00025162"/>
    </source>
</evidence>
<dbReference type="Gene3D" id="3.40.50.10050">
    <property type="entry name" value="Translation initiation factor IF- 2, domain 3"/>
    <property type="match status" value="1"/>
</dbReference>
<keyword evidence="3 8" id="KW-0396">Initiation factor</keyword>
<evidence type="ECO:0000256" key="6">
    <source>
        <dbReference type="ARBA" id="ARBA00023134"/>
    </source>
</evidence>
<dbReference type="CDD" id="cd03702">
    <property type="entry name" value="IF2_mtIF2_II"/>
    <property type="match status" value="1"/>
</dbReference>
<dbReference type="SUPFAM" id="SSF52156">
    <property type="entry name" value="Initiation factor IF2/eIF5b, domain 3"/>
    <property type="match status" value="1"/>
</dbReference>
<dbReference type="AlphaFoldDB" id="A0A1T4Q0Z2"/>
<dbReference type="GO" id="GO:0005829">
    <property type="term" value="C:cytosol"/>
    <property type="evidence" value="ECO:0007669"/>
    <property type="project" value="TreeGrafter"/>
</dbReference>
<dbReference type="InterPro" id="IPR006847">
    <property type="entry name" value="IF2_N"/>
</dbReference>
<evidence type="ECO:0000256" key="9">
    <source>
        <dbReference type="RuleBase" id="RU000644"/>
    </source>
</evidence>
<name>A0A1T4Q0Z2_9FIRM</name>
<sequence>MAKQVTRNKRRNTNNNKQPKTFIPKNDVVITEISYTEGITVGELAQKINKSASELIKLLFMLSKMVTINSSLDDETVQLICIEFGIECTKEEIVDEDSLEDNEVDDPKLLEERPPIITIMGHVDHGKTTLLDSIRKTRVVEGEFGGITQHIGAYQVVVHNKKLTFLDTPGHEAFTAMRARGAKVTDLCIIVVAADDGVMPQTREAVDHAKAADVPIIVAVNKMDKPDANPDRVMNEMSELGLMPEEWGGETIFVKCSAKAGEGIKDILETILVVSEVRDFKANPKRLATGTVIEAKLDKGRGPVTTLLVQNGTLKAGDPIVVGACFGRVRKMTDDRGREIKEAAPSTPVEIIGLNDVPVAGDMFKAFATEKGARAVAERRSQVKIEQERKSSSAMSLDDLAAQIEAGDVQEIPVIVKSDVQGTAEAVKASLEKIEVSGIRVNVIRSQAGAISESDVMLASASKAVIYGFNVRPDANVRKKAEDEGVQIRLHNIIYKAVEEMELAMKGMLAPVFEEVIVGQAVVRQTFKVSKVGTIAGCMVNDGKIVRDCGVRLIRDGIVVYTGVLGSLKRFQNDAKEVSSGYECGITIENFNDIKEGDIVEAYQDQEVKQV</sequence>
<dbReference type="Pfam" id="PF04760">
    <property type="entry name" value="IF2_N"/>
    <property type="match status" value="1"/>
</dbReference>
<comment type="function">
    <text evidence="7 8 9">One of the essential components for the initiation of protein synthesis. Protects formylmethionyl-tRNA from spontaneous hydrolysis and promotes its binding to the 30S ribosomal subunits. Also involved in the hydrolysis of GTP during the formation of the 70S ribosomal complex.</text>
</comment>
<evidence type="ECO:0000256" key="1">
    <source>
        <dbReference type="ARBA" id="ARBA00007733"/>
    </source>
</evidence>
<dbReference type="GO" id="GO:0005525">
    <property type="term" value="F:GTP binding"/>
    <property type="evidence" value="ECO:0007669"/>
    <property type="project" value="UniProtKB-KW"/>
</dbReference>
<keyword evidence="13" id="KW-1185">Reference proteome</keyword>
<evidence type="ECO:0000256" key="5">
    <source>
        <dbReference type="ARBA" id="ARBA00022917"/>
    </source>
</evidence>
<dbReference type="CDD" id="cd03692">
    <property type="entry name" value="mtIF2_IVc"/>
    <property type="match status" value="1"/>
</dbReference>
<comment type="similarity">
    <text evidence="1 8 9">Belongs to the TRAFAC class translation factor GTPase superfamily. Classic translation factor GTPase family. IF-2 subfamily.</text>
</comment>
<dbReference type="InterPro" id="IPR000795">
    <property type="entry name" value="T_Tr_GTP-bd_dom"/>
</dbReference>
<dbReference type="PROSITE" id="PS51722">
    <property type="entry name" value="G_TR_2"/>
    <property type="match status" value="1"/>
</dbReference>
<feature type="region of interest" description="Disordered" evidence="10">
    <location>
        <begin position="1"/>
        <end position="21"/>
    </location>
</feature>
<feature type="region of interest" description="G-domain" evidence="8">
    <location>
        <begin position="115"/>
        <end position="263"/>
    </location>
</feature>
<dbReference type="Proteomes" id="UP000243297">
    <property type="component" value="Unassembled WGS sequence"/>
</dbReference>
<keyword evidence="4 8" id="KW-0547">Nucleotide-binding</keyword>
<keyword evidence="6 8" id="KW-0342">GTP-binding</keyword>
<feature type="binding site" evidence="8">
    <location>
        <begin position="221"/>
        <end position="224"/>
    </location>
    <ligand>
        <name>GTP</name>
        <dbReference type="ChEBI" id="CHEBI:37565"/>
    </ligand>
</feature>
<evidence type="ECO:0000256" key="3">
    <source>
        <dbReference type="ARBA" id="ARBA00022540"/>
    </source>
</evidence>
<dbReference type="InterPro" id="IPR015760">
    <property type="entry name" value="TIF_IF2"/>
</dbReference>
<gene>
    <name evidence="8" type="primary">infB</name>
    <name evidence="12" type="ORF">SAMN02745191_2256</name>
</gene>
<evidence type="ECO:0000256" key="4">
    <source>
        <dbReference type="ARBA" id="ARBA00022741"/>
    </source>
</evidence>
<dbReference type="SUPFAM" id="SSF50447">
    <property type="entry name" value="Translation proteins"/>
    <property type="match status" value="2"/>
</dbReference>
<dbReference type="CDD" id="cd01887">
    <property type="entry name" value="IF2_eIF5B"/>
    <property type="match status" value="1"/>
</dbReference>
<dbReference type="InterPro" id="IPR053905">
    <property type="entry name" value="EF-G-like_DII"/>
</dbReference>
<dbReference type="SUPFAM" id="SSF52540">
    <property type="entry name" value="P-loop containing nucleoside triphosphate hydrolases"/>
    <property type="match status" value="1"/>
</dbReference>
<dbReference type="Gene3D" id="2.40.30.10">
    <property type="entry name" value="Translation factors"/>
    <property type="match status" value="2"/>
</dbReference>
<comment type="subcellular location">
    <subcellularLocation>
        <location evidence="8">Cytoplasm</location>
    </subcellularLocation>
</comment>
<feature type="binding site" evidence="8">
    <location>
        <begin position="167"/>
        <end position="171"/>
    </location>
    <ligand>
        <name>GTP</name>
        <dbReference type="ChEBI" id="CHEBI:37565"/>
    </ligand>
</feature>
<dbReference type="FunFam" id="3.40.50.10050:FF:000001">
    <property type="entry name" value="Translation initiation factor IF-2"/>
    <property type="match status" value="1"/>
</dbReference>
<dbReference type="Gene3D" id="3.40.50.300">
    <property type="entry name" value="P-loop containing nucleotide triphosphate hydrolases"/>
    <property type="match status" value="1"/>
</dbReference>
<dbReference type="Pfam" id="PF22042">
    <property type="entry name" value="EF-G_D2"/>
    <property type="match status" value="1"/>
</dbReference>
<keyword evidence="8" id="KW-0963">Cytoplasm</keyword>
<dbReference type="InterPro" id="IPR023115">
    <property type="entry name" value="TIF_IF2_dom3"/>
</dbReference>
<dbReference type="GO" id="GO:0003924">
    <property type="term" value="F:GTPase activity"/>
    <property type="evidence" value="ECO:0007669"/>
    <property type="project" value="UniProtKB-UniRule"/>
</dbReference>
<dbReference type="FunFam" id="2.40.30.10:FF:000007">
    <property type="entry name" value="Translation initiation factor IF-2"/>
    <property type="match status" value="1"/>
</dbReference>
<dbReference type="HAMAP" id="MF_00100_B">
    <property type="entry name" value="IF_2_B"/>
    <property type="match status" value="1"/>
</dbReference>
<accession>A0A1T4Q0Z2</accession>
<dbReference type="Pfam" id="PF11987">
    <property type="entry name" value="IF-2"/>
    <property type="match status" value="1"/>
</dbReference>
<organism evidence="12 13">
    <name type="scientific">Anaerorhabdus furcosa</name>
    <dbReference type="NCBI Taxonomy" id="118967"/>
    <lineage>
        <taxon>Bacteria</taxon>
        <taxon>Bacillati</taxon>
        <taxon>Bacillota</taxon>
        <taxon>Erysipelotrichia</taxon>
        <taxon>Erysipelotrichales</taxon>
        <taxon>Erysipelotrichaceae</taxon>
        <taxon>Anaerorhabdus</taxon>
    </lineage>
</organism>
<dbReference type="NCBIfam" id="TIGR00231">
    <property type="entry name" value="small_GTP"/>
    <property type="match status" value="1"/>
</dbReference>
<feature type="domain" description="Tr-type G" evidence="11">
    <location>
        <begin position="112"/>
        <end position="285"/>
    </location>
</feature>
<dbReference type="STRING" id="118967.SAMN02745191_2256"/>
<dbReference type="InterPro" id="IPR000178">
    <property type="entry name" value="TF_IF2_bacterial-like"/>
</dbReference>
<evidence type="ECO:0000313" key="12">
    <source>
        <dbReference type="EMBL" id="SJZ97475.1"/>
    </source>
</evidence>
<dbReference type="GO" id="GO:0003743">
    <property type="term" value="F:translation initiation factor activity"/>
    <property type="evidence" value="ECO:0007669"/>
    <property type="project" value="UniProtKB-UniRule"/>
</dbReference>
<evidence type="ECO:0000256" key="8">
    <source>
        <dbReference type="HAMAP-Rule" id="MF_00100"/>
    </source>
</evidence>
<dbReference type="NCBIfam" id="TIGR00487">
    <property type="entry name" value="IF-2"/>
    <property type="match status" value="1"/>
</dbReference>
<protein>
    <recommendedName>
        <fullName evidence="2 8">Translation initiation factor IF-2</fullName>
    </recommendedName>
</protein>
<evidence type="ECO:0000256" key="10">
    <source>
        <dbReference type="SAM" id="MobiDB-lite"/>
    </source>
</evidence>
<dbReference type="InterPro" id="IPR036925">
    <property type="entry name" value="TIF_IF2_dom3_sf"/>
</dbReference>
<evidence type="ECO:0000313" key="13">
    <source>
        <dbReference type="Proteomes" id="UP000243297"/>
    </source>
</evidence>
<dbReference type="PANTHER" id="PTHR43381:SF5">
    <property type="entry name" value="TR-TYPE G DOMAIN-CONTAINING PROTEIN"/>
    <property type="match status" value="1"/>
</dbReference>